<accession>A0A401YTH1</accession>
<gene>
    <name evidence="1" type="ORF">EHYA_05605</name>
</gene>
<reference evidence="1 2" key="1">
    <citation type="submission" date="2018-12" db="EMBL/GenBank/DDBJ databases">
        <title>Draft genome sequence of Embleya hyalina NBRC 13850T.</title>
        <authorList>
            <person name="Komaki H."/>
            <person name="Hosoyama A."/>
            <person name="Kimura A."/>
            <person name="Ichikawa N."/>
            <person name="Tamura T."/>
        </authorList>
    </citation>
    <scope>NUCLEOTIDE SEQUENCE [LARGE SCALE GENOMIC DNA]</scope>
    <source>
        <strain evidence="1 2">NBRC 13850</strain>
    </source>
</reference>
<dbReference type="RefSeq" id="WP_126639833.1">
    <property type="nucleotide sequence ID" value="NZ_BIFH01000025.1"/>
</dbReference>
<sequence length="199" mass="22498">MTSAPAEHPNNAAYFVAAFPGFLADDVLAVASTLPPSRRVPVQPFPVDVHGERVAIPYRVYDEAPDFALSASFSGRRMTVLDCLYTRHHDGRVRQRHLERILPVVEPWVAPFVVQLVGEYVVEIQRAIRDGLVDIDVPGTPQHDVYGTFLAANPRFLELTSQRVASYWDCYYRNKYPRKYYPGSIILESLRNAARRAAP</sequence>
<keyword evidence="2" id="KW-1185">Reference proteome</keyword>
<evidence type="ECO:0000313" key="1">
    <source>
        <dbReference type="EMBL" id="GCD97907.1"/>
    </source>
</evidence>
<dbReference type="AlphaFoldDB" id="A0A401YTH1"/>
<proteinExistence type="predicted"/>
<dbReference type="EMBL" id="BIFH01000025">
    <property type="protein sequence ID" value="GCD97907.1"/>
    <property type="molecule type" value="Genomic_DNA"/>
</dbReference>
<evidence type="ECO:0000313" key="2">
    <source>
        <dbReference type="Proteomes" id="UP000286931"/>
    </source>
</evidence>
<organism evidence="1 2">
    <name type="scientific">Embleya hyalina</name>
    <dbReference type="NCBI Taxonomy" id="516124"/>
    <lineage>
        <taxon>Bacteria</taxon>
        <taxon>Bacillati</taxon>
        <taxon>Actinomycetota</taxon>
        <taxon>Actinomycetes</taxon>
        <taxon>Kitasatosporales</taxon>
        <taxon>Streptomycetaceae</taxon>
        <taxon>Embleya</taxon>
    </lineage>
</organism>
<comment type="caution">
    <text evidence="1">The sequence shown here is derived from an EMBL/GenBank/DDBJ whole genome shotgun (WGS) entry which is preliminary data.</text>
</comment>
<dbReference type="Proteomes" id="UP000286931">
    <property type="component" value="Unassembled WGS sequence"/>
</dbReference>
<protein>
    <submittedName>
        <fullName evidence="1">Uncharacterized protein</fullName>
    </submittedName>
</protein>
<dbReference type="OrthoDB" id="3578967at2"/>
<name>A0A401YTH1_9ACTN</name>